<dbReference type="Proteomes" id="UP000789572">
    <property type="component" value="Unassembled WGS sequence"/>
</dbReference>
<name>A0A9N8ZPR1_9GLOM</name>
<proteinExistence type="predicted"/>
<organism evidence="1 2">
    <name type="scientific">Paraglomus occultum</name>
    <dbReference type="NCBI Taxonomy" id="144539"/>
    <lineage>
        <taxon>Eukaryota</taxon>
        <taxon>Fungi</taxon>
        <taxon>Fungi incertae sedis</taxon>
        <taxon>Mucoromycota</taxon>
        <taxon>Glomeromycotina</taxon>
        <taxon>Glomeromycetes</taxon>
        <taxon>Paraglomerales</taxon>
        <taxon>Paraglomeraceae</taxon>
        <taxon>Paraglomus</taxon>
    </lineage>
</organism>
<evidence type="ECO:0000313" key="1">
    <source>
        <dbReference type="EMBL" id="CAG8503042.1"/>
    </source>
</evidence>
<accession>A0A9N8ZPR1</accession>
<comment type="caution">
    <text evidence="1">The sequence shown here is derived from an EMBL/GenBank/DDBJ whole genome shotgun (WGS) entry which is preliminary data.</text>
</comment>
<keyword evidence="2" id="KW-1185">Reference proteome</keyword>
<sequence length="87" mass="10480">MNDDILVPDEGFKFVERHEPDTISRTKRRIYQVEPIPVYWEIVDLTGTHPETKLFSTKDWTEMLKSFEDEIETIEENIPDVVYLFFR</sequence>
<dbReference type="EMBL" id="CAJVPJ010000260">
    <property type="protein sequence ID" value="CAG8503042.1"/>
    <property type="molecule type" value="Genomic_DNA"/>
</dbReference>
<protein>
    <submittedName>
        <fullName evidence="1">9582_t:CDS:1</fullName>
    </submittedName>
</protein>
<evidence type="ECO:0000313" key="2">
    <source>
        <dbReference type="Proteomes" id="UP000789572"/>
    </source>
</evidence>
<dbReference type="AlphaFoldDB" id="A0A9N8ZPR1"/>
<dbReference type="OrthoDB" id="2438887at2759"/>
<reference evidence="1" key="1">
    <citation type="submission" date="2021-06" db="EMBL/GenBank/DDBJ databases">
        <authorList>
            <person name="Kallberg Y."/>
            <person name="Tangrot J."/>
            <person name="Rosling A."/>
        </authorList>
    </citation>
    <scope>NUCLEOTIDE SEQUENCE</scope>
    <source>
        <strain evidence="1">IA702</strain>
    </source>
</reference>
<gene>
    <name evidence="1" type="ORF">POCULU_LOCUS2672</name>
</gene>